<evidence type="ECO:0000256" key="2">
    <source>
        <dbReference type="ARBA" id="ARBA00023015"/>
    </source>
</evidence>
<proteinExistence type="inferred from homology"/>
<name>A0ABV6P4Z4_9ACTN</name>
<keyword evidence="4" id="KW-0804">Transcription</keyword>
<dbReference type="InterPro" id="IPR005158">
    <property type="entry name" value="BTAD"/>
</dbReference>
<protein>
    <submittedName>
        <fullName evidence="8">BTAD domain-containing putative transcriptional regulator</fullName>
    </submittedName>
</protein>
<dbReference type="InterPro" id="IPR027417">
    <property type="entry name" value="P-loop_NTPase"/>
</dbReference>
<dbReference type="Proteomes" id="UP001589894">
    <property type="component" value="Unassembled WGS sequence"/>
</dbReference>
<evidence type="ECO:0000256" key="1">
    <source>
        <dbReference type="ARBA" id="ARBA00005820"/>
    </source>
</evidence>
<dbReference type="SUPFAM" id="SSF46894">
    <property type="entry name" value="C-terminal effector domain of the bipartite response regulators"/>
    <property type="match status" value="1"/>
</dbReference>
<comment type="caution">
    <text evidence="8">The sequence shown here is derived from an EMBL/GenBank/DDBJ whole genome shotgun (WGS) entry which is preliminary data.</text>
</comment>
<evidence type="ECO:0000256" key="4">
    <source>
        <dbReference type="ARBA" id="ARBA00023163"/>
    </source>
</evidence>
<feature type="domain" description="OmpR/PhoB-type" evidence="7">
    <location>
        <begin position="1"/>
        <end position="95"/>
    </location>
</feature>
<dbReference type="CDD" id="cd15831">
    <property type="entry name" value="BTAD"/>
    <property type="match status" value="1"/>
</dbReference>
<dbReference type="InterPro" id="IPR016032">
    <property type="entry name" value="Sig_transdc_resp-reg_C-effctor"/>
</dbReference>
<dbReference type="SUPFAM" id="SSF52540">
    <property type="entry name" value="P-loop containing nucleoside triphosphate hydrolases"/>
    <property type="match status" value="1"/>
</dbReference>
<dbReference type="InterPro" id="IPR011990">
    <property type="entry name" value="TPR-like_helical_dom_sf"/>
</dbReference>
<evidence type="ECO:0000313" key="8">
    <source>
        <dbReference type="EMBL" id="MFC0567784.1"/>
    </source>
</evidence>
<feature type="DNA-binding region" description="OmpR/PhoB-type" evidence="5">
    <location>
        <begin position="1"/>
        <end position="95"/>
    </location>
</feature>
<dbReference type="SMART" id="SM00862">
    <property type="entry name" value="Trans_reg_C"/>
    <property type="match status" value="1"/>
</dbReference>
<dbReference type="PANTHER" id="PTHR35807">
    <property type="entry name" value="TRANSCRIPTIONAL REGULATOR REDD-RELATED"/>
    <property type="match status" value="1"/>
</dbReference>
<dbReference type="InterPro" id="IPR051677">
    <property type="entry name" value="AfsR-DnrI-RedD_regulator"/>
</dbReference>
<dbReference type="Gene3D" id="1.25.40.10">
    <property type="entry name" value="Tetratricopeptide repeat domain"/>
    <property type="match status" value="1"/>
</dbReference>
<accession>A0ABV6P4Z4</accession>
<organism evidence="8 9">
    <name type="scientific">Plantactinospora siamensis</name>
    <dbReference type="NCBI Taxonomy" id="555372"/>
    <lineage>
        <taxon>Bacteria</taxon>
        <taxon>Bacillati</taxon>
        <taxon>Actinomycetota</taxon>
        <taxon>Actinomycetes</taxon>
        <taxon>Micromonosporales</taxon>
        <taxon>Micromonosporaceae</taxon>
        <taxon>Plantactinospora</taxon>
    </lineage>
</organism>
<dbReference type="Pfam" id="PF03704">
    <property type="entry name" value="BTAD"/>
    <property type="match status" value="1"/>
</dbReference>
<dbReference type="Pfam" id="PF00486">
    <property type="entry name" value="Trans_reg_C"/>
    <property type="match status" value="1"/>
</dbReference>
<keyword evidence="9" id="KW-1185">Reference proteome</keyword>
<dbReference type="SUPFAM" id="SSF48452">
    <property type="entry name" value="TPR-like"/>
    <property type="match status" value="1"/>
</dbReference>
<dbReference type="InterPro" id="IPR001867">
    <property type="entry name" value="OmpR/PhoB-type_DNA-bd"/>
</dbReference>
<dbReference type="Gene3D" id="1.10.10.10">
    <property type="entry name" value="Winged helix-like DNA-binding domain superfamily/Winged helix DNA-binding domain"/>
    <property type="match status" value="1"/>
</dbReference>
<dbReference type="SMART" id="SM01043">
    <property type="entry name" value="BTAD"/>
    <property type="match status" value="1"/>
</dbReference>
<keyword evidence="2" id="KW-0805">Transcription regulation</keyword>
<feature type="region of interest" description="Disordered" evidence="6">
    <location>
        <begin position="527"/>
        <end position="547"/>
    </location>
</feature>
<gene>
    <name evidence="8" type="ORF">ACFFHU_27045</name>
</gene>
<dbReference type="InterPro" id="IPR036388">
    <property type="entry name" value="WH-like_DNA-bd_sf"/>
</dbReference>
<dbReference type="RefSeq" id="WP_377343126.1">
    <property type="nucleotide sequence ID" value="NZ_JBHLUE010000026.1"/>
</dbReference>
<evidence type="ECO:0000256" key="6">
    <source>
        <dbReference type="SAM" id="MobiDB-lite"/>
    </source>
</evidence>
<dbReference type="PROSITE" id="PS51755">
    <property type="entry name" value="OMPR_PHOB"/>
    <property type="match status" value="1"/>
</dbReference>
<feature type="compositionally biased region" description="Low complexity" evidence="6">
    <location>
        <begin position="534"/>
        <end position="547"/>
    </location>
</feature>
<evidence type="ECO:0000313" key="9">
    <source>
        <dbReference type="Proteomes" id="UP001589894"/>
    </source>
</evidence>
<dbReference type="EMBL" id="JBHLUE010000026">
    <property type="protein sequence ID" value="MFC0567784.1"/>
    <property type="molecule type" value="Genomic_DNA"/>
</dbReference>
<dbReference type="Gene3D" id="3.40.50.300">
    <property type="entry name" value="P-loop containing nucleotide triphosphate hydrolases"/>
    <property type="match status" value="1"/>
</dbReference>
<evidence type="ECO:0000256" key="5">
    <source>
        <dbReference type="PROSITE-ProRule" id="PRU01091"/>
    </source>
</evidence>
<evidence type="ECO:0000259" key="7">
    <source>
        <dbReference type="PROSITE" id="PS51755"/>
    </source>
</evidence>
<dbReference type="PANTHER" id="PTHR35807:SF1">
    <property type="entry name" value="TRANSCRIPTIONAL REGULATOR REDD"/>
    <property type="match status" value="1"/>
</dbReference>
<keyword evidence="3 5" id="KW-0238">DNA-binding</keyword>
<comment type="similarity">
    <text evidence="1">Belongs to the AfsR/DnrI/RedD regulatory family.</text>
</comment>
<dbReference type="PRINTS" id="PR00364">
    <property type="entry name" value="DISEASERSIST"/>
</dbReference>
<evidence type="ECO:0000256" key="3">
    <source>
        <dbReference type="ARBA" id="ARBA00023125"/>
    </source>
</evidence>
<reference evidence="8 9" key="1">
    <citation type="submission" date="2024-09" db="EMBL/GenBank/DDBJ databases">
        <authorList>
            <person name="Sun Q."/>
            <person name="Mori K."/>
        </authorList>
    </citation>
    <scope>NUCLEOTIDE SEQUENCE [LARGE SCALE GENOMIC DNA]</scope>
    <source>
        <strain evidence="8 9">TBRC 2205</strain>
    </source>
</reference>
<sequence length="589" mass="62874">MLQLLGPVELAGAVDPPAWSPRQRLVLAALAVDAGRPVPVAHLVDRVWGTEPPPEAHRTLQAYIARCRRHLAGTPVAPGSFARIERRAGGYQLQAEPDRIDLHRFRHLVVMAREVSCPPPRRIELLREATGLWRGQPLAGLSGGWVERTRHAWRQEQITAVVAWAEAELTAGDPRAVLGAVTDLASENPWCEPLLAVLIRILGRLGRTAEALRTFQEVRHRLADELGVDPGTELRDAHQAVLRGEVGRGVDTSPPATAAAATVEVNPVRDVDAVARPGPVPAQLPLNLGVFAGRTREIAALDRRLPTASAETALVVLSGTAGIGKSALAVRWAHRVAERFPDGQLFVNLRAFGPEPHGVEPTEAIRRFLDALGVPPDRIPGGDLDAQSAVYRSAMAGRRMLVVLDNAGEAEQVRPLLPGAPGSLVLVTSRNQLTGLLARDGGHLITLDPLPPDEATELLGRRLGAQRVAAEPRAVRELVAGCGRLPLALAIVAARAATRPDRPLAEVVGSLRDGGTRLDALTDVADPSLDVRAGSPGRTGPSPRRPPGCSGCWACISVPSSRSRPPPASPERPPRRCGCCWTVSWVPTC</sequence>